<sequence length="573" mass="63674">MAIYDGGVNVRKRIWTWLLVVSLLLTGIGSSIQPAYAAAASSTVGTMKLYDYSLLEWNGKREFLGRHYVETSTDGLYLGLKPFTDIFGFQADWNKTSKTLTLKNQEHTFVFTANSKQGKVDGVALPLPEAVLFEKGGVAVPLSYGALLNNVKLELVNQLDKVHVAAIPNEDAYSNAYDKVSGPYHQMYSTYEKALAAYELALNDKLYYVQGYIDQRSPLYVIGSSTAEGNHTLANSSTAGMIIQNPDKSGYSQNGYAGYHYYLRTEKKKNIFGETIDVYVFGAPTAAMQKNITAKKNAYTKADANLRKSNKQFDSVVNNWINAVKKHYKGAGKPNDPNTLAAMAIHLKALYMDTGAYAFDDEAKSVLAVLKKTSESTHWGVRNVFDEGDFRERFQYFLKKDVNVALSIAHTPEQYKAAAEILYNKKNYSAAKLAADEAQALGANMKQMLAELNKLAAEDKEQEQFKAWQQSYAALIKKFEAELAKYNPEKNGGEGASAPQANKEEIDAQFSKPLAKLKTELAALKSVEKNYEESSLDSFEAAIRYLTMNPTDYVKAADLFDVAKITLEIKNRK</sequence>
<comment type="caution">
    <text evidence="2">The sequence shown here is derived from an EMBL/GenBank/DDBJ whole genome shotgun (WGS) entry which is preliminary data.</text>
</comment>
<evidence type="ECO:0000313" key="2">
    <source>
        <dbReference type="EMBL" id="TQR46623.1"/>
    </source>
</evidence>
<dbReference type="InterPro" id="IPR036582">
    <property type="entry name" value="Mao_N_sf"/>
</dbReference>
<gene>
    <name evidence="2" type="ORF">C7Y44_02915</name>
</gene>
<evidence type="ECO:0000259" key="1">
    <source>
        <dbReference type="Pfam" id="PF07833"/>
    </source>
</evidence>
<evidence type="ECO:0000313" key="3">
    <source>
        <dbReference type="Proteomes" id="UP000316208"/>
    </source>
</evidence>
<accession>A0ABY3AV66</accession>
<organism evidence="2 3">
    <name type="scientific">Paenibacillus popilliae</name>
    <name type="common">Bacillus popilliae</name>
    <dbReference type="NCBI Taxonomy" id="78057"/>
    <lineage>
        <taxon>Bacteria</taxon>
        <taxon>Bacillati</taxon>
        <taxon>Bacillota</taxon>
        <taxon>Bacilli</taxon>
        <taxon>Bacillales</taxon>
        <taxon>Paenibacillaceae</taxon>
        <taxon>Paenibacillus</taxon>
    </lineage>
</organism>
<dbReference type="EMBL" id="SADY01000001">
    <property type="protein sequence ID" value="TQR46623.1"/>
    <property type="molecule type" value="Genomic_DNA"/>
</dbReference>
<dbReference type="Pfam" id="PF07833">
    <property type="entry name" value="Cu_amine_oxidN1"/>
    <property type="match status" value="1"/>
</dbReference>
<dbReference type="SUPFAM" id="SSF55383">
    <property type="entry name" value="Copper amine oxidase, domain N"/>
    <property type="match status" value="1"/>
</dbReference>
<dbReference type="Proteomes" id="UP000316208">
    <property type="component" value="Unassembled WGS sequence"/>
</dbReference>
<dbReference type="Gene3D" id="3.30.457.10">
    <property type="entry name" value="Copper amine oxidase-like, N-terminal domain"/>
    <property type="match status" value="1"/>
</dbReference>
<name>A0ABY3AV66_PAEPP</name>
<protein>
    <recommendedName>
        <fullName evidence="1">Copper amine oxidase-like N-terminal domain-containing protein</fullName>
    </recommendedName>
</protein>
<feature type="domain" description="Copper amine oxidase-like N-terminal" evidence="1">
    <location>
        <begin position="75"/>
        <end position="144"/>
    </location>
</feature>
<dbReference type="InterPro" id="IPR012854">
    <property type="entry name" value="Cu_amine_oxidase-like_N"/>
</dbReference>
<reference evidence="2 3" key="1">
    <citation type="submission" date="2018-03" db="EMBL/GenBank/DDBJ databases">
        <title>Aerobic endospore-forming bacteria genome sequencing and assembly.</title>
        <authorList>
            <person name="Cavalcante D.A."/>
            <person name="Driks A."/>
            <person name="Putonti C."/>
            <person name="De-Souza M.T."/>
        </authorList>
    </citation>
    <scope>NUCLEOTIDE SEQUENCE [LARGE SCALE GENOMIC DNA]</scope>
    <source>
        <strain evidence="2 3">SDF0028</strain>
    </source>
</reference>
<keyword evidence="3" id="KW-1185">Reference proteome</keyword>
<proteinExistence type="predicted"/>